<dbReference type="AlphaFoldDB" id="A0A6B9FJI3"/>
<feature type="domain" description="SMP-30/Gluconolactonase/LRE-like region" evidence="3">
    <location>
        <begin position="74"/>
        <end position="296"/>
    </location>
</feature>
<feature type="chain" id="PRO_5025401204" evidence="2">
    <location>
        <begin position="27"/>
        <end position="347"/>
    </location>
</feature>
<evidence type="ECO:0000256" key="2">
    <source>
        <dbReference type="SAM" id="SignalP"/>
    </source>
</evidence>
<dbReference type="Pfam" id="PF08450">
    <property type="entry name" value="SGL"/>
    <property type="match status" value="1"/>
</dbReference>
<sequence>MLRTRARYTLQLAALLVAWAAPAAYAQQGGGAVPGLAYDAQTRGPVPIPPSERGLQAVVAEPWLRVSSEGLVLEGPAFDRDGDLLFCDVAGRRVLRASPDKRLSTLVSLESLGPGGIALHQDGRVFIAAMDFAKGVGAVVSVAPDGSGLREVVPTKAGYMPNDLVFDAQGGFYFTDFRGTSTDPKGGVYYVAPDLKTVTPVLPHLAMANGVALSPDGRTLWVTEFSRNLLHRVELADATTPAPFGTAVAYHFTGPAPDSMRADADGNLYVAIYGQGRVLAFNRNGIPIGQVLLPGRDGGHNLHSTSMALRPGTDEILVVTSDGNGGQGATVFHARAFAKAAPLYGNR</sequence>
<evidence type="ECO:0000313" key="4">
    <source>
        <dbReference type="EMBL" id="QGY01896.1"/>
    </source>
</evidence>
<feature type="signal peptide" evidence="2">
    <location>
        <begin position="1"/>
        <end position="26"/>
    </location>
</feature>
<protein>
    <submittedName>
        <fullName evidence="4">SMP-30/gluconolactonase/LRE family protein</fullName>
    </submittedName>
</protein>
<dbReference type="Gene3D" id="2.120.10.30">
    <property type="entry name" value="TolB, C-terminal domain"/>
    <property type="match status" value="1"/>
</dbReference>
<dbReference type="PANTHER" id="PTHR47572:SF4">
    <property type="entry name" value="LACTONASE DRP35"/>
    <property type="match status" value="1"/>
</dbReference>
<dbReference type="EMBL" id="CP043538">
    <property type="protein sequence ID" value="QGY01896.1"/>
    <property type="molecule type" value="Genomic_DNA"/>
</dbReference>
<keyword evidence="2" id="KW-0732">Signal</keyword>
<gene>
    <name evidence="4" type="ORF">MMSR116_08395</name>
</gene>
<dbReference type="Proteomes" id="UP000012488">
    <property type="component" value="Chromosome"/>
</dbReference>
<dbReference type="InterPro" id="IPR051262">
    <property type="entry name" value="SMP-30/CGR1_Lactonase"/>
</dbReference>
<dbReference type="SUPFAM" id="SSF63829">
    <property type="entry name" value="Calcium-dependent phosphotriesterase"/>
    <property type="match status" value="1"/>
</dbReference>
<reference evidence="4 5" key="2">
    <citation type="journal article" date="2013" name="Genome Announc.">
        <title>Draft Genome Sequence of Methylobacterium mesophilicum Strain SR1.6/6, Isolated from Citrus sinensis.</title>
        <authorList>
            <person name="Marinho Almeida D."/>
            <person name="Dini-Andreote F."/>
            <person name="Camargo Neves A.A."/>
            <person name="Juca Ramos R.T."/>
            <person name="Andreote F.D."/>
            <person name="Carneiro A.R."/>
            <person name="Oliveira de Souza Lima A."/>
            <person name="Caracciolo Gomes de Sa P.H."/>
            <person name="Ribeiro Barbosa M.S."/>
            <person name="Araujo W.L."/>
            <person name="Silva A."/>
        </authorList>
    </citation>
    <scope>NUCLEOTIDE SEQUENCE [LARGE SCALE GENOMIC DNA]</scope>
    <source>
        <strain evidence="4 5">SR1.6/6</strain>
    </source>
</reference>
<dbReference type="RefSeq" id="WP_010685648.1">
    <property type="nucleotide sequence ID" value="NZ_CP043538.1"/>
</dbReference>
<dbReference type="InterPro" id="IPR013658">
    <property type="entry name" value="SGL"/>
</dbReference>
<reference evidence="4 5" key="1">
    <citation type="journal article" date="2012" name="Genet. Mol. Biol.">
        <title>Analysis of 16S rRNA and mxaF genes revealing insights into Methylobacterium niche-specific plant association.</title>
        <authorList>
            <person name="Dourado M.N."/>
            <person name="Andreote F.D."/>
            <person name="Dini-Andreote F."/>
            <person name="Conti R."/>
            <person name="Araujo J.M."/>
            <person name="Araujo W.L."/>
        </authorList>
    </citation>
    <scope>NUCLEOTIDE SEQUENCE [LARGE SCALE GENOMIC DNA]</scope>
    <source>
        <strain evidence="4 5">SR1.6/6</strain>
    </source>
</reference>
<accession>A0A6B9FJI3</accession>
<dbReference type="OrthoDB" id="30052at2"/>
<dbReference type="KEGG" id="mmes:MMSR116_08395"/>
<proteinExistence type="predicted"/>
<evidence type="ECO:0000259" key="3">
    <source>
        <dbReference type="Pfam" id="PF08450"/>
    </source>
</evidence>
<dbReference type="GO" id="GO:0016787">
    <property type="term" value="F:hydrolase activity"/>
    <property type="evidence" value="ECO:0007669"/>
    <property type="project" value="UniProtKB-KW"/>
</dbReference>
<evidence type="ECO:0000256" key="1">
    <source>
        <dbReference type="ARBA" id="ARBA00022801"/>
    </source>
</evidence>
<dbReference type="PANTHER" id="PTHR47572">
    <property type="entry name" value="LIPOPROTEIN-RELATED"/>
    <property type="match status" value="1"/>
</dbReference>
<evidence type="ECO:0000313" key="5">
    <source>
        <dbReference type="Proteomes" id="UP000012488"/>
    </source>
</evidence>
<organism evidence="4 5">
    <name type="scientific">Methylobacterium mesophilicum SR1.6/6</name>
    <dbReference type="NCBI Taxonomy" id="908290"/>
    <lineage>
        <taxon>Bacteria</taxon>
        <taxon>Pseudomonadati</taxon>
        <taxon>Pseudomonadota</taxon>
        <taxon>Alphaproteobacteria</taxon>
        <taxon>Hyphomicrobiales</taxon>
        <taxon>Methylobacteriaceae</taxon>
        <taxon>Methylobacterium</taxon>
    </lineage>
</organism>
<keyword evidence="1" id="KW-0378">Hydrolase</keyword>
<name>A0A6B9FJI3_9HYPH</name>
<dbReference type="InterPro" id="IPR011042">
    <property type="entry name" value="6-blade_b-propeller_TolB-like"/>
</dbReference>